<dbReference type="Gene3D" id="3.40.50.720">
    <property type="entry name" value="NAD(P)-binding Rossmann-like Domain"/>
    <property type="match status" value="1"/>
</dbReference>
<dbReference type="PRINTS" id="PR00081">
    <property type="entry name" value="GDHRDH"/>
</dbReference>
<dbReference type="InterPro" id="IPR050259">
    <property type="entry name" value="SDR"/>
</dbReference>
<accession>A0ABV4CP73</accession>
<comment type="caution">
    <text evidence="2">The sequence shown here is derived from an EMBL/GenBank/DDBJ whole genome shotgun (WGS) entry which is preliminary data.</text>
</comment>
<protein>
    <submittedName>
        <fullName evidence="2">SDR family NAD(P)-dependent oxidoreductase</fullName>
        <ecNumber evidence="2">1.1.1.-</ecNumber>
    </submittedName>
</protein>
<proteinExistence type="inferred from homology"/>
<sequence>MELGLSGRTVLITGGSSSLIGSETALAFAREGAKVAITYHRNEEAAEEVANRIVERGGAARIVPFDLGAPDAASELVRSVVDWSGGLDVLVNNAIHWPDSGPGPLATPFDQTVGWEAEFDANLAGTMRVIQAALPHLRAAGAGRVVTVSSVVTERCLPHSSVYVAAKTGLHGLTKSLAWDVGPDGVLVNVVMPGWVNPRFIPDELALLIDEHVRATPTKRLPTAVEVGDTIVFLCSSANGSITGEIVRVTGGY</sequence>
<evidence type="ECO:0000256" key="1">
    <source>
        <dbReference type="ARBA" id="ARBA00006484"/>
    </source>
</evidence>
<name>A0ABV4CP73_9PSEU</name>
<dbReference type="PANTHER" id="PTHR42879:SF2">
    <property type="entry name" value="3-OXOACYL-[ACYL-CARRIER-PROTEIN] REDUCTASE FABG"/>
    <property type="match status" value="1"/>
</dbReference>
<reference evidence="2 3" key="1">
    <citation type="submission" date="2024-08" db="EMBL/GenBank/DDBJ databases">
        <title>Genome mining of Saccharopolyspora cebuensis PGLac3 from Nigerian medicinal plant.</title>
        <authorList>
            <person name="Ezeobiora C.E."/>
            <person name="Igbokwe N.H."/>
            <person name="Amin D.H."/>
            <person name="Mendie U.E."/>
        </authorList>
    </citation>
    <scope>NUCLEOTIDE SEQUENCE [LARGE SCALE GENOMIC DNA]</scope>
    <source>
        <strain evidence="2 3">PGLac3</strain>
    </source>
</reference>
<evidence type="ECO:0000313" key="2">
    <source>
        <dbReference type="EMBL" id="MEY8042905.1"/>
    </source>
</evidence>
<dbReference type="Pfam" id="PF13561">
    <property type="entry name" value="adh_short_C2"/>
    <property type="match status" value="1"/>
</dbReference>
<dbReference type="SUPFAM" id="SSF51735">
    <property type="entry name" value="NAD(P)-binding Rossmann-fold domains"/>
    <property type="match status" value="1"/>
</dbReference>
<gene>
    <name evidence="2" type="ORF">AB8O55_26155</name>
</gene>
<dbReference type="CDD" id="cd05233">
    <property type="entry name" value="SDR_c"/>
    <property type="match status" value="1"/>
</dbReference>
<dbReference type="InterPro" id="IPR036291">
    <property type="entry name" value="NAD(P)-bd_dom_sf"/>
</dbReference>
<comment type="similarity">
    <text evidence="1">Belongs to the short-chain dehydrogenases/reductases (SDR) family.</text>
</comment>
<keyword evidence="3" id="KW-1185">Reference proteome</keyword>
<dbReference type="PROSITE" id="PS00061">
    <property type="entry name" value="ADH_SHORT"/>
    <property type="match status" value="1"/>
</dbReference>
<dbReference type="Proteomes" id="UP001564626">
    <property type="component" value="Unassembled WGS sequence"/>
</dbReference>
<dbReference type="PRINTS" id="PR00080">
    <property type="entry name" value="SDRFAMILY"/>
</dbReference>
<dbReference type="InterPro" id="IPR020904">
    <property type="entry name" value="Sc_DH/Rdtase_CS"/>
</dbReference>
<organism evidence="2 3">
    <name type="scientific">Saccharopolyspora cebuensis</name>
    <dbReference type="NCBI Taxonomy" id="418759"/>
    <lineage>
        <taxon>Bacteria</taxon>
        <taxon>Bacillati</taxon>
        <taxon>Actinomycetota</taxon>
        <taxon>Actinomycetes</taxon>
        <taxon>Pseudonocardiales</taxon>
        <taxon>Pseudonocardiaceae</taxon>
        <taxon>Saccharopolyspora</taxon>
    </lineage>
</organism>
<dbReference type="InterPro" id="IPR002347">
    <property type="entry name" value="SDR_fam"/>
</dbReference>
<dbReference type="GO" id="GO:0016491">
    <property type="term" value="F:oxidoreductase activity"/>
    <property type="evidence" value="ECO:0007669"/>
    <property type="project" value="UniProtKB-KW"/>
</dbReference>
<dbReference type="RefSeq" id="WP_369775578.1">
    <property type="nucleotide sequence ID" value="NZ_JBGEHV010000069.1"/>
</dbReference>
<dbReference type="EMBL" id="JBGEHV010000069">
    <property type="protein sequence ID" value="MEY8042905.1"/>
    <property type="molecule type" value="Genomic_DNA"/>
</dbReference>
<evidence type="ECO:0000313" key="3">
    <source>
        <dbReference type="Proteomes" id="UP001564626"/>
    </source>
</evidence>
<dbReference type="PANTHER" id="PTHR42879">
    <property type="entry name" value="3-OXOACYL-(ACYL-CARRIER-PROTEIN) REDUCTASE"/>
    <property type="match status" value="1"/>
</dbReference>
<dbReference type="EC" id="1.1.1.-" evidence="2"/>
<keyword evidence="2" id="KW-0560">Oxidoreductase</keyword>